<proteinExistence type="predicted"/>
<dbReference type="Proteomes" id="UP000019197">
    <property type="component" value="Unassembled WGS sequence"/>
</dbReference>
<name>W1IQU5_9GAMM</name>
<organism evidence="1 2">
    <name type="scientific">Xenorhabdus cabanillasii JM26</name>
    <dbReference type="NCBI Taxonomy" id="1427517"/>
    <lineage>
        <taxon>Bacteria</taxon>
        <taxon>Pseudomonadati</taxon>
        <taxon>Pseudomonadota</taxon>
        <taxon>Gammaproteobacteria</taxon>
        <taxon>Enterobacterales</taxon>
        <taxon>Morganellaceae</taxon>
        <taxon>Xenorhabdus</taxon>
    </lineage>
</organism>
<dbReference type="EMBL" id="CBXE010000048">
    <property type="protein sequence ID" value="CDL80213.1"/>
    <property type="molecule type" value="Genomic_DNA"/>
</dbReference>
<accession>W1IQU5</accession>
<comment type="caution">
    <text evidence="1">The sequence shown here is derived from an EMBL/GenBank/DDBJ whole genome shotgun (WGS) entry which is preliminary data.</text>
</comment>
<dbReference type="AlphaFoldDB" id="W1IQU5"/>
<reference evidence="1 2" key="1">
    <citation type="submission" date="2013-11" db="EMBL/GenBank/DDBJ databases">
        <title>Draft genome sequence and annotation of the entomopathogenic bacterium, Xenorhabdus cabanillasi strain JM26.</title>
        <authorList>
            <person name="Gualtieri M."/>
            <person name="Ogier J.C."/>
            <person name="Pages S."/>
            <person name="Givaudan A."/>
            <person name="Gaudriault S."/>
        </authorList>
    </citation>
    <scope>NUCLEOTIDE SEQUENCE [LARGE SCALE GENOMIC DNA]</scope>
    <source>
        <strain evidence="1 2">JM26</strain>
    </source>
</reference>
<evidence type="ECO:0000313" key="2">
    <source>
        <dbReference type="Proteomes" id="UP000019197"/>
    </source>
</evidence>
<protein>
    <submittedName>
        <fullName evidence="1">Uncharacterized protein</fullName>
    </submittedName>
</protein>
<sequence>MQPRYGNPPHIMLAAHWGAIGQNGAVHFATMPPKTVGENQMNAQQFNQCFPIGHSFVYQPNKFLRGGRLVRTIERAQDLTNMTVVEISTEPYLVRIEHLTPA</sequence>
<gene>
    <name evidence="1" type="ORF">XCR1_1410038</name>
</gene>
<evidence type="ECO:0000313" key="1">
    <source>
        <dbReference type="EMBL" id="CDL80213.1"/>
    </source>
</evidence>